<proteinExistence type="predicted"/>
<feature type="coiled-coil region" evidence="1">
    <location>
        <begin position="272"/>
        <end position="374"/>
    </location>
</feature>
<keyword evidence="1" id="KW-0175">Coiled coil</keyword>
<sequence>MYPPKPTDLVARNAPSEMNMSLPESRRKKLVDIQKREQLKDVLITQFKNKYHMRNMTGPVVEGVINTQVGNFIDSANISRNNLNRLEQKIKKDVQKQHPEGDKLTVVSAVSDYSVHTKRSGMSKVSDLTMLKGAYARANKLPGAPPPPPEATADGDASPLGGLAVTGTEAELHPSGSTALPGDTTKPKRQSTEELIQQLGHCNEDEREKKRVQEEKSMLRTELDQQVQEKMNKKVLLKQDEMDFFRLQQEEARIWQSEADKVQREQDKQFVQRVLEEKAAEERRQVKKKEKQARLNQKIKEENAKEREIKDAKKREETAADLQALAEYNRILDAQEKQREAELQARLERQKALMEKMANTVGKLQEERMREKTQSFIRSQMEEKDLEKKRVRQLQTLHGALLEEDSREFQDKERKRGRERQLRLLRYRQELEAQIEENKKRSALQMSPEEMRMNKELLELIDRTFSEIGSIVNSPPQTTLTANRPEMDDDE</sequence>
<evidence type="ECO:0000256" key="2">
    <source>
        <dbReference type="SAM" id="MobiDB-lite"/>
    </source>
</evidence>
<organism evidence="3">
    <name type="scientific">Chromera velia CCMP2878</name>
    <dbReference type="NCBI Taxonomy" id="1169474"/>
    <lineage>
        <taxon>Eukaryota</taxon>
        <taxon>Sar</taxon>
        <taxon>Alveolata</taxon>
        <taxon>Colpodellida</taxon>
        <taxon>Chromeraceae</taxon>
        <taxon>Chromera</taxon>
    </lineage>
</organism>
<reference evidence="3" key="1">
    <citation type="submission" date="2014-11" db="EMBL/GenBank/DDBJ databases">
        <authorList>
            <person name="Otto D Thomas"/>
            <person name="Naeem Raeece"/>
        </authorList>
    </citation>
    <scope>NUCLEOTIDE SEQUENCE</scope>
</reference>
<dbReference type="VEuPathDB" id="CryptoDB:Cvel_1339"/>
<evidence type="ECO:0000256" key="1">
    <source>
        <dbReference type="SAM" id="Coils"/>
    </source>
</evidence>
<feature type="region of interest" description="Disordered" evidence="2">
    <location>
        <begin position="469"/>
        <end position="491"/>
    </location>
</feature>
<evidence type="ECO:0008006" key="4">
    <source>
        <dbReference type="Google" id="ProtNLM"/>
    </source>
</evidence>
<accession>A0A0G4HTH6</accession>
<feature type="region of interest" description="Disordered" evidence="2">
    <location>
        <begin position="1"/>
        <end position="23"/>
    </location>
</feature>
<feature type="compositionally biased region" description="Polar residues" evidence="2">
    <location>
        <begin position="471"/>
        <end position="482"/>
    </location>
</feature>
<dbReference type="EMBL" id="CDMZ01003827">
    <property type="protein sequence ID" value="CEM47733.1"/>
    <property type="molecule type" value="Genomic_DNA"/>
</dbReference>
<dbReference type="AlphaFoldDB" id="A0A0G4HTH6"/>
<name>A0A0G4HTH6_9ALVE</name>
<gene>
    <name evidence="3" type="ORF">Cvel_1339</name>
</gene>
<protein>
    <recommendedName>
        <fullName evidence="4">Trichohyalin-plectin-homology domain-containing protein</fullName>
    </recommendedName>
</protein>
<evidence type="ECO:0000313" key="3">
    <source>
        <dbReference type="EMBL" id="CEM47733.1"/>
    </source>
</evidence>
<dbReference type="PhylomeDB" id="A0A0G4HTH6"/>
<feature type="coiled-coil region" evidence="1">
    <location>
        <begin position="202"/>
        <end position="229"/>
    </location>
</feature>
<feature type="region of interest" description="Disordered" evidence="2">
    <location>
        <begin position="138"/>
        <end position="192"/>
    </location>
</feature>